<dbReference type="SUPFAM" id="SSF57850">
    <property type="entry name" value="RING/U-box"/>
    <property type="match status" value="1"/>
</dbReference>
<dbReference type="Gene3D" id="3.30.40.10">
    <property type="entry name" value="Zinc/RING finger domain, C3HC4 (zinc finger)"/>
    <property type="match status" value="1"/>
</dbReference>
<gene>
    <name evidence="8" type="ORF">MFLAVUS_006396</name>
</gene>
<evidence type="ECO:0000256" key="5">
    <source>
        <dbReference type="SAM" id="MobiDB-lite"/>
    </source>
</evidence>
<comment type="similarity">
    <text evidence="4">Belongs to the TRAFAC class TrmE-Era-EngA-EngB-Septin-like GTPase superfamily. Septin GTPase family.</text>
</comment>
<dbReference type="InterPro" id="IPR013083">
    <property type="entry name" value="Znf_RING/FYVE/PHD"/>
</dbReference>
<dbReference type="Pfam" id="PF13920">
    <property type="entry name" value="zf-C3HC4_3"/>
    <property type="match status" value="1"/>
</dbReference>
<dbReference type="EMBL" id="BAABUK010000015">
    <property type="protein sequence ID" value="GAA5812935.1"/>
    <property type="molecule type" value="Genomic_DNA"/>
</dbReference>
<evidence type="ECO:0000256" key="4">
    <source>
        <dbReference type="RuleBase" id="RU004560"/>
    </source>
</evidence>
<evidence type="ECO:0000313" key="9">
    <source>
        <dbReference type="Proteomes" id="UP001473302"/>
    </source>
</evidence>
<feature type="region of interest" description="Disordered" evidence="5">
    <location>
        <begin position="368"/>
        <end position="389"/>
    </location>
</feature>
<dbReference type="InterPro" id="IPR016491">
    <property type="entry name" value="Septin"/>
</dbReference>
<reference evidence="8 9" key="1">
    <citation type="submission" date="2024-04" db="EMBL/GenBank/DDBJ databases">
        <title>genome sequences of Mucor flavus KT1a and Helicostylum pulchrum KT1b strains isolated from the surface of a dry-aged beef.</title>
        <authorList>
            <person name="Toyotome T."/>
            <person name="Hosono M."/>
            <person name="Torimaru M."/>
            <person name="Fukuda K."/>
            <person name="Mikami N."/>
        </authorList>
    </citation>
    <scope>NUCLEOTIDE SEQUENCE [LARGE SCALE GENOMIC DNA]</scope>
    <source>
        <strain evidence="8 9">KT1a</strain>
    </source>
</reference>
<keyword evidence="3" id="KW-0862">Zinc</keyword>
<feature type="domain" description="RING-type" evidence="6">
    <location>
        <begin position="792"/>
        <end position="827"/>
    </location>
</feature>
<keyword evidence="2 4" id="KW-0342">GTP-binding</keyword>
<evidence type="ECO:0000256" key="1">
    <source>
        <dbReference type="ARBA" id="ARBA00022741"/>
    </source>
</evidence>
<evidence type="ECO:0000259" key="7">
    <source>
        <dbReference type="PROSITE" id="PS51719"/>
    </source>
</evidence>
<dbReference type="PROSITE" id="PS51719">
    <property type="entry name" value="G_SEPTIN"/>
    <property type="match status" value="1"/>
</dbReference>
<dbReference type="CDD" id="cd01850">
    <property type="entry name" value="CDC_Septin"/>
    <property type="match status" value="1"/>
</dbReference>
<dbReference type="PANTHER" id="PTHR18884">
    <property type="entry name" value="SEPTIN"/>
    <property type="match status" value="1"/>
</dbReference>
<dbReference type="InterPro" id="IPR030379">
    <property type="entry name" value="G_SEPTIN_dom"/>
</dbReference>
<keyword evidence="9" id="KW-1185">Reference proteome</keyword>
<feature type="domain" description="Septin-type G" evidence="7">
    <location>
        <begin position="39"/>
        <end position="312"/>
    </location>
</feature>
<feature type="compositionally biased region" description="Basic and acidic residues" evidence="5">
    <location>
        <begin position="368"/>
        <end position="385"/>
    </location>
</feature>
<dbReference type="PROSITE" id="PS50089">
    <property type="entry name" value="ZF_RING_2"/>
    <property type="match status" value="1"/>
</dbReference>
<keyword evidence="1 4" id="KW-0547">Nucleotide-binding</keyword>
<evidence type="ECO:0008006" key="10">
    <source>
        <dbReference type="Google" id="ProtNLM"/>
    </source>
</evidence>
<dbReference type="Pfam" id="PF00735">
    <property type="entry name" value="Septin"/>
    <property type="match status" value="1"/>
</dbReference>
<evidence type="ECO:0000259" key="6">
    <source>
        <dbReference type="PROSITE" id="PS50089"/>
    </source>
</evidence>
<organism evidence="8 9">
    <name type="scientific">Mucor flavus</name>
    <dbReference type="NCBI Taxonomy" id="439312"/>
    <lineage>
        <taxon>Eukaryota</taxon>
        <taxon>Fungi</taxon>
        <taxon>Fungi incertae sedis</taxon>
        <taxon>Mucoromycota</taxon>
        <taxon>Mucoromycotina</taxon>
        <taxon>Mucoromycetes</taxon>
        <taxon>Mucorales</taxon>
        <taxon>Mucorineae</taxon>
        <taxon>Mucoraceae</taxon>
        <taxon>Mucor</taxon>
    </lineage>
</organism>
<dbReference type="Gene3D" id="3.40.50.300">
    <property type="entry name" value="P-loop containing nucleotide triphosphate hydrolases"/>
    <property type="match status" value="1"/>
</dbReference>
<dbReference type="PROSITE" id="PS00675">
    <property type="entry name" value="SIGMA54_INTERACT_1"/>
    <property type="match status" value="1"/>
</dbReference>
<accession>A0ABP9Z1G2</accession>
<evidence type="ECO:0000256" key="3">
    <source>
        <dbReference type="PROSITE-ProRule" id="PRU00175"/>
    </source>
</evidence>
<dbReference type="InterPro" id="IPR001841">
    <property type="entry name" value="Znf_RING"/>
</dbReference>
<dbReference type="InterPro" id="IPR027417">
    <property type="entry name" value="P-loop_NTPase"/>
</dbReference>
<keyword evidence="3" id="KW-0479">Metal-binding</keyword>
<evidence type="ECO:0000256" key="2">
    <source>
        <dbReference type="ARBA" id="ARBA00023134"/>
    </source>
</evidence>
<dbReference type="InterPro" id="IPR025662">
    <property type="entry name" value="Sigma_54_int_dom_ATP-bd_1"/>
</dbReference>
<dbReference type="Proteomes" id="UP001473302">
    <property type="component" value="Unassembled WGS sequence"/>
</dbReference>
<protein>
    <recommendedName>
        <fullName evidence="10">Septin-type G domain-containing protein</fullName>
    </recommendedName>
</protein>
<keyword evidence="3" id="KW-0863">Zinc-finger</keyword>
<feature type="compositionally biased region" description="Low complexity" evidence="5">
    <location>
        <begin position="658"/>
        <end position="678"/>
    </location>
</feature>
<feature type="region of interest" description="Disordered" evidence="5">
    <location>
        <begin position="1"/>
        <end position="24"/>
    </location>
</feature>
<sequence length="855" mass="98225">MTTVSPMDTAPLPPSEPITSPGTGIANLPNQRHKIVAKNGANFTLMVCGESGVGKTTFVNTLFTSTIKEPKNLNKRRTKAPSKTVQIQITRAELEEKMFKVKLTIIDTPGFGDYVNNRHGWIPIVDFLDDQHENYMRQEQQPCRKGVVDMRVHVCLYFVKPTGHTLSPLDVEVMKRLGSRVNLIPVIAKADTLTPSDLAKFKQNIRDVISAQNIQCYSSPIESDDETTTKRNVNIMAAMPFSVIGSTQDVITADGRKVKGREYSWGVAEVENDDHCDFRKLRSLLIRTHMLDLITTTEENHYENYRQIQMETRKFGDPRAEKDENAKFAEEEEMLRKNFTEKVKSEETRFRQWEQQLLSERDRLHKELESQSEKVKELHRDKEPAPSKWQSWAQEEDLHQKITGNLPSPKITHTREEPSPAPAVFNQKHRIQPNTDQLDFLTLDPPQCFCKRPAHRSYTLEYGPILECASYSNDQQNVFKTAYTCGFHVHELSWIEFKAEIQRGATVYAEYSELRACPLYNFTFCSVFYQTNNFDKITPAVLPDCFCGFPVQLREKKMDDFYYKLYFTCKNASVEGARKCAWNLNAKEVAFTKPAHRLHKHVDVETYQRYQQEKKNVVVQCKAQHHSDLLATLSAKPSTAHSLVVPTSVLAKKQQPNLPLSSSSSSTSTSSTLSSPTLQKSTLQKDAHLLDQSVLQLHRDTKLRIRELETVVARCSDKLAKAENEFKDKVALLKCELDQESVLRLSGQERLSKIETEIVALINEKENLAKAFLDYKEKVFEKYGKEEEYNKCKVCFSKPIEFVLTPCFHMAYCERCAQKLKECAICRKEINVSLNKLETLPPETRKERLYNWQMS</sequence>
<name>A0ABP9Z1G2_9FUNG</name>
<dbReference type="SUPFAM" id="SSF52540">
    <property type="entry name" value="P-loop containing nucleoside triphosphate hydrolases"/>
    <property type="match status" value="1"/>
</dbReference>
<evidence type="ECO:0000313" key="8">
    <source>
        <dbReference type="EMBL" id="GAA5812935.1"/>
    </source>
</evidence>
<feature type="region of interest" description="Disordered" evidence="5">
    <location>
        <begin position="655"/>
        <end position="678"/>
    </location>
</feature>
<proteinExistence type="inferred from homology"/>
<comment type="caution">
    <text evidence="8">The sequence shown here is derived from an EMBL/GenBank/DDBJ whole genome shotgun (WGS) entry which is preliminary data.</text>
</comment>